<protein>
    <recommendedName>
        <fullName evidence="4">PEGA domain-containing protein</fullName>
    </recommendedName>
</protein>
<dbReference type="InterPro" id="IPR011990">
    <property type="entry name" value="TPR-like_helical_dom_sf"/>
</dbReference>
<dbReference type="Gene3D" id="1.25.40.10">
    <property type="entry name" value="Tetratricopeptide repeat domain"/>
    <property type="match status" value="1"/>
</dbReference>
<feature type="region of interest" description="Disordered" evidence="1">
    <location>
        <begin position="241"/>
        <end position="335"/>
    </location>
</feature>
<feature type="compositionally biased region" description="Low complexity" evidence="1">
    <location>
        <begin position="283"/>
        <end position="314"/>
    </location>
</feature>
<proteinExistence type="predicted"/>
<dbReference type="Proteomes" id="UP001217485">
    <property type="component" value="Unassembled WGS sequence"/>
</dbReference>
<feature type="region of interest" description="Disordered" evidence="1">
    <location>
        <begin position="171"/>
        <end position="195"/>
    </location>
</feature>
<dbReference type="SUPFAM" id="SSF48452">
    <property type="entry name" value="TPR-like"/>
    <property type="match status" value="1"/>
</dbReference>
<organism evidence="2 3">
    <name type="scientific">Sorangium atrum</name>
    <dbReference type="NCBI Taxonomy" id="2995308"/>
    <lineage>
        <taxon>Bacteria</taxon>
        <taxon>Pseudomonadati</taxon>
        <taxon>Myxococcota</taxon>
        <taxon>Polyangia</taxon>
        <taxon>Polyangiales</taxon>
        <taxon>Polyangiaceae</taxon>
        <taxon>Sorangium</taxon>
    </lineage>
</organism>
<evidence type="ECO:0000256" key="1">
    <source>
        <dbReference type="SAM" id="MobiDB-lite"/>
    </source>
</evidence>
<feature type="compositionally biased region" description="Gly residues" evidence="1">
    <location>
        <begin position="246"/>
        <end position="282"/>
    </location>
</feature>
<evidence type="ECO:0000313" key="3">
    <source>
        <dbReference type="Proteomes" id="UP001217485"/>
    </source>
</evidence>
<dbReference type="EMBL" id="JAQNDK010000003">
    <property type="protein sequence ID" value="MDC0681096.1"/>
    <property type="molecule type" value="Genomic_DNA"/>
</dbReference>
<dbReference type="RefSeq" id="WP_272098144.1">
    <property type="nucleotide sequence ID" value="NZ_JAQNDK010000003.1"/>
</dbReference>
<name>A0ABT5C7D8_9BACT</name>
<sequence>MLASPWRARRRGSCVEASRRAWSAGRSCARLAGVALALALAVSPGVAFAQAEALLDEGKSLMKKGKVAEACPKLEESYRLSPRSATLLALAMCHEKQGKVATAWAEYIDLGAAARKEGNKRLEADAKARGAKLELSLPRLTLSVPRAAAVEGLEVTLDGAPVDGALWGQARPIDPGQHKVSASAPGRKPWEKSVSIKRGERKTVAVPALAKDASAAAQPAPAAEAPAAAAPVAAASEKGSAAAGDGAAGPGKGAAGPGKGAAGPGKGAAGPGKGAAGPGKGAAGSEKGPAAAEAGKGAAGPGKAAAGPETDASPAAPPAAEEPEPSSGSSPRHTGSFVIEAGVAGGALIGLMDSGSFGDLSAYSYSYNIPEGELIAPCDDEVCHASFDPAIGPFAGGEAFIGFAISEDLHLGARVLGGYRFGGGYFVVGGPSVSMRLGRVWLGLSGLVGPVGQQAKVTGIKGEIPSEVVHLNYGRSEVAVNAREGSLPESALVETLAFGGSVDVSLVLADLPSAGWTSGALLLSVSPTVMKGLDGWVFAAPASLGYRFY</sequence>
<accession>A0ABT5C7D8</accession>
<comment type="caution">
    <text evidence="2">The sequence shown here is derived from an EMBL/GenBank/DDBJ whole genome shotgun (WGS) entry which is preliminary data.</text>
</comment>
<evidence type="ECO:0000313" key="2">
    <source>
        <dbReference type="EMBL" id="MDC0681096.1"/>
    </source>
</evidence>
<keyword evidence="3" id="KW-1185">Reference proteome</keyword>
<evidence type="ECO:0008006" key="4">
    <source>
        <dbReference type="Google" id="ProtNLM"/>
    </source>
</evidence>
<reference evidence="2 3" key="1">
    <citation type="submission" date="2023-01" db="EMBL/GenBank/DDBJ databases">
        <title>Minimal conservation of predation-associated metabolite biosynthetic gene clusters underscores biosynthetic potential of Myxococcota including descriptions for ten novel species: Archangium lansinium sp. nov., Myxococcus landrumus sp. nov., Nannocystis bai.</title>
        <authorList>
            <person name="Ahearne A."/>
            <person name="Stevens C."/>
            <person name="Dowd S."/>
        </authorList>
    </citation>
    <scope>NUCLEOTIDE SEQUENCE [LARGE SCALE GENOMIC DNA]</scope>
    <source>
        <strain evidence="2 3">WIWO2</strain>
    </source>
</reference>
<gene>
    <name evidence="2" type="ORF">POL72_25380</name>
</gene>